<comment type="caution">
    <text evidence="1">The sequence shown here is derived from an EMBL/GenBank/DDBJ whole genome shotgun (WGS) entry which is preliminary data.</text>
</comment>
<organism evidence="1 2">
    <name type="scientific">Rhododendron molle</name>
    <name type="common">Chinese azalea</name>
    <name type="synonym">Azalea mollis</name>
    <dbReference type="NCBI Taxonomy" id="49168"/>
    <lineage>
        <taxon>Eukaryota</taxon>
        <taxon>Viridiplantae</taxon>
        <taxon>Streptophyta</taxon>
        <taxon>Embryophyta</taxon>
        <taxon>Tracheophyta</taxon>
        <taxon>Spermatophyta</taxon>
        <taxon>Magnoliopsida</taxon>
        <taxon>eudicotyledons</taxon>
        <taxon>Gunneridae</taxon>
        <taxon>Pentapetalae</taxon>
        <taxon>asterids</taxon>
        <taxon>Ericales</taxon>
        <taxon>Ericaceae</taxon>
        <taxon>Ericoideae</taxon>
        <taxon>Rhodoreae</taxon>
        <taxon>Rhododendron</taxon>
    </lineage>
</organism>
<accession>A0ACC0MD20</accession>
<gene>
    <name evidence="1" type="ORF">RHMOL_Rhmol09G0091400</name>
</gene>
<name>A0ACC0MD20_RHOML</name>
<proteinExistence type="predicted"/>
<evidence type="ECO:0000313" key="1">
    <source>
        <dbReference type="EMBL" id="KAI8538298.1"/>
    </source>
</evidence>
<dbReference type="Proteomes" id="UP001062846">
    <property type="component" value="Chromosome 9"/>
</dbReference>
<dbReference type="EMBL" id="CM046396">
    <property type="protein sequence ID" value="KAI8538298.1"/>
    <property type="molecule type" value="Genomic_DNA"/>
</dbReference>
<sequence length="148" mass="16188">MGGHVFKIGYVNITCLLLLWGWVFSIVSGFGGHVMILFLIGKFWATDEVSGMAQGDFHEFLDANSKVGPFQNVNLVWTQLESRTIKINVDAAVSTRSRTVGNGALPRKNNRKLIGILLTLHTGMSGITSSRIAKALAIHWVKNSLGFS</sequence>
<protein>
    <submittedName>
        <fullName evidence="1">Uncharacterized protein</fullName>
    </submittedName>
</protein>
<evidence type="ECO:0000313" key="2">
    <source>
        <dbReference type="Proteomes" id="UP001062846"/>
    </source>
</evidence>
<reference evidence="1" key="1">
    <citation type="submission" date="2022-02" db="EMBL/GenBank/DDBJ databases">
        <title>Plant Genome Project.</title>
        <authorList>
            <person name="Zhang R.-G."/>
        </authorList>
    </citation>
    <scope>NUCLEOTIDE SEQUENCE</scope>
    <source>
        <strain evidence="1">AT1</strain>
    </source>
</reference>
<keyword evidence="2" id="KW-1185">Reference proteome</keyword>